<accession>F9NT40</accession>
<dbReference type="EMBL" id="AFUN01000007">
    <property type="protein sequence ID" value="EGR97675.1"/>
    <property type="molecule type" value="Genomic_DNA"/>
</dbReference>
<dbReference type="Proteomes" id="UP000007832">
    <property type="component" value="Unassembled WGS sequence"/>
</dbReference>
<sequence>MLLRWIDGWVAAIFVGVADVTFAGVGPTVERDGTAEAVDVLVEVAGRGTAVSSGGGVVAHPLAMSPVTKAATAHSRRGNTI</sequence>
<organism evidence="1 2">
    <name type="scientific">[Propionibacterium] namnetense SK182B-JCVI</name>
    <dbReference type="NCBI Taxonomy" id="1051006"/>
    <lineage>
        <taxon>Bacteria</taxon>
        <taxon>Bacillati</taxon>
        <taxon>Actinomycetota</taxon>
        <taxon>Actinomycetes</taxon>
        <taxon>Propionibacteriales</taxon>
        <taxon>Propionibacteriaceae</taxon>
        <taxon>Cutibacterium</taxon>
    </lineage>
</organism>
<evidence type="ECO:0000313" key="2">
    <source>
        <dbReference type="Proteomes" id="UP000007832"/>
    </source>
</evidence>
<dbReference type="PATRIC" id="fig|1051006.4.peg.332"/>
<evidence type="ECO:0000313" key="1">
    <source>
        <dbReference type="EMBL" id="EGR97675.1"/>
    </source>
</evidence>
<gene>
    <name evidence="1" type="ORF">HMPREF1162_0207</name>
</gene>
<reference evidence="1 2" key="1">
    <citation type="submission" date="2011-07" db="EMBL/GenBank/DDBJ databases">
        <title>Genome Sequence of Propionibacterium acnes SK182B-JCVI.</title>
        <authorList>
            <person name="Durkin A.S."/>
            <person name="Madupu R."/>
            <person name="Hostetler J."/>
            <person name="Radune D."/>
            <person name="Torralba M."/>
            <person name="Methe B."/>
            <person name="Sutton G."/>
            <person name="Strausberg R.L."/>
            <person name="Nelson K.E."/>
        </authorList>
    </citation>
    <scope>NUCLEOTIDE SEQUENCE [LARGE SCALE GENOMIC DNA]</scope>
    <source>
        <strain evidence="1 2">SK182B-JCVI</strain>
    </source>
</reference>
<proteinExistence type="predicted"/>
<name>F9NT40_9ACTN</name>
<protein>
    <submittedName>
        <fullName evidence="1">Uncharacterized protein</fullName>
    </submittedName>
</protein>
<comment type="caution">
    <text evidence="1">The sequence shown here is derived from an EMBL/GenBank/DDBJ whole genome shotgun (WGS) entry which is preliminary data.</text>
</comment>
<dbReference type="AlphaFoldDB" id="F9NT40"/>